<reference evidence="1 2" key="1">
    <citation type="submission" date="2023-10" db="EMBL/GenBank/DDBJ databases">
        <title>Chromosome-scale genome assembly provides insights into flower coloration mechanisms of Canna indica.</title>
        <authorList>
            <person name="Li C."/>
        </authorList>
    </citation>
    <scope>NUCLEOTIDE SEQUENCE [LARGE SCALE GENOMIC DNA]</scope>
    <source>
        <tissue evidence="1">Flower</tissue>
    </source>
</reference>
<dbReference type="Proteomes" id="UP001327560">
    <property type="component" value="Chromosome 5"/>
</dbReference>
<accession>A0AAQ3KIS6</accession>
<evidence type="ECO:0000313" key="2">
    <source>
        <dbReference type="Proteomes" id="UP001327560"/>
    </source>
</evidence>
<keyword evidence="2" id="KW-1185">Reference proteome</keyword>
<organism evidence="1 2">
    <name type="scientific">Canna indica</name>
    <name type="common">Indian-shot</name>
    <dbReference type="NCBI Taxonomy" id="4628"/>
    <lineage>
        <taxon>Eukaryota</taxon>
        <taxon>Viridiplantae</taxon>
        <taxon>Streptophyta</taxon>
        <taxon>Embryophyta</taxon>
        <taxon>Tracheophyta</taxon>
        <taxon>Spermatophyta</taxon>
        <taxon>Magnoliopsida</taxon>
        <taxon>Liliopsida</taxon>
        <taxon>Zingiberales</taxon>
        <taxon>Cannaceae</taxon>
        <taxon>Canna</taxon>
    </lineage>
</organism>
<dbReference type="InterPro" id="IPR023696">
    <property type="entry name" value="Ureohydrolase_dom_sf"/>
</dbReference>
<gene>
    <name evidence="1" type="ORF">Cni_G18102</name>
</gene>
<dbReference type="Gene3D" id="3.40.800.20">
    <property type="entry name" value="Histone deacetylase domain"/>
    <property type="match status" value="1"/>
</dbReference>
<proteinExistence type="predicted"/>
<dbReference type="AlphaFoldDB" id="A0AAQ3KIS6"/>
<protein>
    <submittedName>
        <fullName evidence="1">Histone deacetylase 8</fullName>
    </submittedName>
</protein>
<evidence type="ECO:0000313" key="1">
    <source>
        <dbReference type="EMBL" id="WOL09349.1"/>
    </source>
</evidence>
<dbReference type="InterPro" id="IPR037138">
    <property type="entry name" value="His_deacetylse_dom_sf"/>
</dbReference>
<dbReference type="EMBL" id="CP136894">
    <property type="protein sequence ID" value="WOL09349.1"/>
    <property type="molecule type" value="Genomic_DNA"/>
</dbReference>
<name>A0AAQ3KIS6_9LILI</name>
<sequence>MGQGDEGYAYAMDEMVVPVVHKYELDLVVLVVGQDSSADYGILLCSSLIQMEGNEGGYHITYSTYCLHATLEGVLNLPAPLLSDPIAFYPEDKAFSLKVVDAINWHWKESISFMS</sequence>
<dbReference type="SUPFAM" id="SSF52768">
    <property type="entry name" value="Arginase/deacetylase"/>
    <property type="match status" value="1"/>
</dbReference>